<keyword evidence="6 10" id="KW-0812">Transmembrane</keyword>
<dbReference type="PANTHER" id="PTHR45138:SF9">
    <property type="entry name" value="DIGUANYLATE CYCLASE DGCM-RELATED"/>
    <property type="match status" value="1"/>
</dbReference>
<dbReference type="InterPro" id="IPR043128">
    <property type="entry name" value="Rev_trsase/Diguanyl_cyclase"/>
</dbReference>
<evidence type="ECO:0000256" key="3">
    <source>
        <dbReference type="ARBA" id="ARBA00004651"/>
    </source>
</evidence>
<feature type="transmembrane region" description="Helical" evidence="10">
    <location>
        <begin position="298"/>
        <end position="319"/>
    </location>
</feature>
<dbReference type="PROSITE" id="PS50887">
    <property type="entry name" value="GGDEF"/>
    <property type="match status" value="1"/>
</dbReference>
<dbReference type="PANTHER" id="PTHR45138">
    <property type="entry name" value="REGULATORY COMPONENTS OF SENSORY TRANSDUCTION SYSTEM"/>
    <property type="match status" value="1"/>
</dbReference>
<dbReference type="CDD" id="cd01949">
    <property type="entry name" value="GGDEF"/>
    <property type="match status" value="1"/>
</dbReference>
<dbReference type="GO" id="GO:0043709">
    <property type="term" value="P:cell adhesion involved in single-species biofilm formation"/>
    <property type="evidence" value="ECO:0007669"/>
    <property type="project" value="TreeGrafter"/>
</dbReference>
<accession>A0A7Y7W9N0</accession>
<dbReference type="FunFam" id="3.30.70.270:FF:000001">
    <property type="entry name" value="Diguanylate cyclase domain protein"/>
    <property type="match status" value="1"/>
</dbReference>
<evidence type="ECO:0000256" key="4">
    <source>
        <dbReference type="ARBA" id="ARBA00012528"/>
    </source>
</evidence>
<comment type="subcellular location">
    <subcellularLocation>
        <location evidence="2">Cell inner membrane</location>
    </subcellularLocation>
    <subcellularLocation>
        <location evidence="3">Cell membrane</location>
        <topology evidence="3">Multi-pass membrane protein</topology>
    </subcellularLocation>
</comment>
<dbReference type="Pfam" id="PF00990">
    <property type="entry name" value="GGDEF"/>
    <property type="match status" value="1"/>
</dbReference>
<organism evidence="12 13">
    <name type="scientific">Pseudomonas gingeri</name>
    <dbReference type="NCBI Taxonomy" id="117681"/>
    <lineage>
        <taxon>Bacteria</taxon>
        <taxon>Pseudomonadati</taxon>
        <taxon>Pseudomonadota</taxon>
        <taxon>Gammaproteobacteria</taxon>
        <taxon>Pseudomonadales</taxon>
        <taxon>Pseudomonadaceae</taxon>
        <taxon>Pseudomonas</taxon>
    </lineage>
</organism>
<evidence type="ECO:0000256" key="10">
    <source>
        <dbReference type="SAM" id="Phobius"/>
    </source>
</evidence>
<dbReference type="GO" id="GO:1902201">
    <property type="term" value="P:negative regulation of bacterial-type flagellum-dependent cell motility"/>
    <property type="evidence" value="ECO:0007669"/>
    <property type="project" value="TreeGrafter"/>
</dbReference>
<proteinExistence type="predicted"/>
<comment type="cofactor">
    <cofactor evidence="1">
        <name>Mg(2+)</name>
        <dbReference type="ChEBI" id="CHEBI:18420"/>
    </cofactor>
</comment>
<dbReference type="GO" id="GO:0052621">
    <property type="term" value="F:diguanylate cyclase activity"/>
    <property type="evidence" value="ECO:0007669"/>
    <property type="project" value="UniProtKB-EC"/>
</dbReference>
<evidence type="ECO:0000256" key="9">
    <source>
        <dbReference type="ARBA" id="ARBA00034247"/>
    </source>
</evidence>
<dbReference type="GO" id="GO:0005886">
    <property type="term" value="C:plasma membrane"/>
    <property type="evidence" value="ECO:0007669"/>
    <property type="project" value="UniProtKB-SubCell"/>
</dbReference>
<feature type="domain" description="GGDEF" evidence="11">
    <location>
        <begin position="380"/>
        <end position="510"/>
    </location>
</feature>
<evidence type="ECO:0000256" key="7">
    <source>
        <dbReference type="ARBA" id="ARBA00022989"/>
    </source>
</evidence>
<dbReference type="Proteomes" id="UP000582981">
    <property type="component" value="Unassembled WGS sequence"/>
</dbReference>
<sequence>MLTKTTSAFNAKWADTKLKISHVILFVAAVCISLIGISIWGVSNSLAYHLHEKEIEMSNLSKALSSSIAATLTQADIVILGIQEQTNIEGTGPAELKILGEILKAQQERLPQIHGFSIYDEQGRWLLNSDNRNRPDTNNSDRDYFIYHRDHTSSAAFLGPPIRSRSTNEWIITLSRRISHTDGSFAGVTIVTLYLKYFLSLYDNIDIGKNGIINLASSTGHIIVRSPFHDTEVGTDISTGEVFALLKPGAASGTATIKSFIDNVVRIISFRRVDGYPLVVIAAFDKDEILTDWRRESFASFIISSILLLILSLLGYRLIKIMNQQIQAQKELQYSESAYIEANKALGQLALEDGLTGLSNRRKFDLFISAEINKAKRKPDDLALILIDIDLFKKYNDHYGHVQGDECLKSVSTLIKKNITRENDLAARYGGEEFAIVLPGTDYVGAFIIAEKIRTDVERSAIQHCESAANVVTISIGISALSGSKLIDIADKALYVAKSNGRNRTVISNNLSSALA</sequence>
<dbReference type="RefSeq" id="WP_177143124.1">
    <property type="nucleotide sequence ID" value="NZ_JACAPU010000002.1"/>
</dbReference>
<gene>
    <name evidence="12" type="ORF">HX829_01355</name>
</gene>
<evidence type="ECO:0000256" key="1">
    <source>
        <dbReference type="ARBA" id="ARBA00001946"/>
    </source>
</evidence>
<dbReference type="EMBL" id="JACAPU010000002">
    <property type="protein sequence ID" value="NWB45126.1"/>
    <property type="molecule type" value="Genomic_DNA"/>
</dbReference>
<dbReference type="InterPro" id="IPR000160">
    <property type="entry name" value="GGDEF_dom"/>
</dbReference>
<evidence type="ECO:0000256" key="2">
    <source>
        <dbReference type="ARBA" id="ARBA00004533"/>
    </source>
</evidence>
<keyword evidence="7 10" id="KW-1133">Transmembrane helix</keyword>
<evidence type="ECO:0000256" key="5">
    <source>
        <dbReference type="ARBA" id="ARBA00022475"/>
    </source>
</evidence>
<evidence type="ECO:0000259" key="11">
    <source>
        <dbReference type="PROSITE" id="PS50887"/>
    </source>
</evidence>
<dbReference type="CDD" id="cd12914">
    <property type="entry name" value="PDC1_DGC_like"/>
    <property type="match status" value="1"/>
</dbReference>
<dbReference type="InterPro" id="IPR029787">
    <property type="entry name" value="Nucleotide_cyclase"/>
</dbReference>
<dbReference type="EC" id="2.7.7.65" evidence="4"/>
<dbReference type="InterPro" id="IPR033479">
    <property type="entry name" value="dCache_1"/>
</dbReference>
<protein>
    <recommendedName>
        <fullName evidence="4">diguanylate cyclase</fullName>
        <ecNumber evidence="4">2.7.7.65</ecNumber>
    </recommendedName>
</protein>
<reference evidence="12 13" key="1">
    <citation type="submission" date="2020-04" db="EMBL/GenBank/DDBJ databases">
        <title>Molecular characterization of pseudomonads from Agaricus bisporus reveal novel blotch 2 pathogens in Western Europe.</title>
        <authorList>
            <person name="Taparia T."/>
            <person name="Krijger M."/>
            <person name="Haynes E."/>
            <person name="Elpinstone J.G."/>
            <person name="Noble R."/>
            <person name="Van Der Wolf J."/>
        </authorList>
    </citation>
    <scope>NUCLEOTIDE SEQUENCE [LARGE SCALE GENOMIC DNA]</scope>
    <source>
        <strain evidence="12 13">F1001</strain>
    </source>
</reference>
<evidence type="ECO:0000313" key="12">
    <source>
        <dbReference type="EMBL" id="NWB45126.1"/>
    </source>
</evidence>
<comment type="catalytic activity">
    <reaction evidence="9">
        <text>2 GTP = 3',3'-c-di-GMP + 2 diphosphate</text>
        <dbReference type="Rhea" id="RHEA:24898"/>
        <dbReference type="ChEBI" id="CHEBI:33019"/>
        <dbReference type="ChEBI" id="CHEBI:37565"/>
        <dbReference type="ChEBI" id="CHEBI:58805"/>
        <dbReference type="EC" id="2.7.7.65"/>
    </reaction>
</comment>
<name>A0A7Y7W9N0_9PSED</name>
<evidence type="ECO:0000256" key="6">
    <source>
        <dbReference type="ARBA" id="ARBA00022692"/>
    </source>
</evidence>
<keyword evidence="5" id="KW-1003">Cell membrane</keyword>
<dbReference type="Gene3D" id="3.30.450.20">
    <property type="entry name" value="PAS domain"/>
    <property type="match status" value="2"/>
</dbReference>
<dbReference type="InterPro" id="IPR050469">
    <property type="entry name" value="Diguanylate_Cyclase"/>
</dbReference>
<evidence type="ECO:0000313" key="13">
    <source>
        <dbReference type="Proteomes" id="UP000582981"/>
    </source>
</evidence>
<feature type="transmembrane region" description="Helical" evidence="10">
    <location>
        <begin position="20"/>
        <end position="43"/>
    </location>
</feature>
<dbReference type="NCBIfam" id="TIGR00254">
    <property type="entry name" value="GGDEF"/>
    <property type="match status" value="1"/>
</dbReference>
<dbReference type="Gene3D" id="3.30.70.270">
    <property type="match status" value="1"/>
</dbReference>
<dbReference type="AlphaFoldDB" id="A0A7Y7W9N0"/>
<dbReference type="SUPFAM" id="SSF55073">
    <property type="entry name" value="Nucleotide cyclase"/>
    <property type="match status" value="1"/>
</dbReference>
<dbReference type="CDD" id="cd12915">
    <property type="entry name" value="PDC2_DGC_like"/>
    <property type="match status" value="1"/>
</dbReference>
<evidence type="ECO:0000256" key="8">
    <source>
        <dbReference type="ARBA" id="ARBA00023136"/>
    </source>
</evidence>
<comment type="caution">
    <text evidence="12">The sequence shown here is derived from an EMBL/GenBank/DDBJ whole genome shotgun (WGS) entry which is preliminary data.</text>
</comment>
<dbReference type="SMART" id="SM00267">
    <property type="entry name" value="GGDEF"/>
    <property type="match status" value="1"/>
</dbReference>
<dbReference type="Pfam" id="PF02743">
    <property type="entry name" value="dCache_1"/>
    <property type="match status" value="1"/>
</dbReference>
<keyword evidence="8 10" id="KW-0472">Membrane</keyword>